<dbReference type="AlphaFoldDB" id="A0AAD7G9Q9"/>
<keyword evidence="2" id="KW-1185">Reference proteome</keyword>
<evidence type="ECO:0000313" key="1">
    <source>
        <dbReference type="EMBL" id="KAJ7670435.1"/>
    </source>
</evidence>
<comment type="caution">
    <text evidence="1">The sequence shown here is derived from an EMBL/GenBank/DDBJ whole genome shotgun (WGS) entry which is preliminary data.</text>
</comment>
<dbReference type="Proteomes" id="UP001221757">
    <property type="component" value="Unassembled WGS sequence"/>
</dbReference>
<protein>
    <submittedName>
        <fullName evidence="1">Uncharacterized protein</fullName>
    </submittedName>
</protein>
<accession>A0AAD7G9Q9</accession>
<dbReference type="EMBL" id="JARKIE010000180">
    <property type="protein sequence ID" value="KAJ7670435.1"/>
    <property type="molecule type" value="Genomic_DNA"/>
</dbReference>
<evidence type="ECO:0000313" key="2">
    <source>
        <dbReference type="Proteomes" id="UP001221757"/>
    </source>
</evidence>
<organism evidence="1 2">
    <name type="scientific">Mycena rosella</name>
    <name type="common">Pink bonnet</name>
    <name type="synonym">Agaricus rosellus</name>
    <dbReference type="NCBI Taxonomy" id="1033263"/>
    <lineage>
        <taxon>Eukaryota</taxon>
        <taxon>Fungi</taxon>
        <taxon>Dikarya</taxon>
        <taxon>Basidiomycota</taxon>
        <taxon>Agaricomycotina</taxon>
        <taxon>Agaricomycetes</taxon>
        <taxon>Agaricomycetidae</taxon>
        <taxon>Agaricales</taxon>
        <taxon>Marasmiineae</taxon>
        <taxon>Mycenaceae</taxon>
        <taxon>Mycena</taxon>
    </lineage>
</organism>
<sequence length="126" mass="14334">EGLLLEPHNGILLDLWLTLATWHAYTKLRLYSSSTVQHFTSATTELGMQARRFIRTTCEAFFFSALAGTPLPLTLYPKFESRSPLAATYKYHLLGDYPEAITRLGTTDSYSTQIVRFFAFVCLEPF</sequence>
<proteinExistence type="predicted"/>
<gene>
    <name evidence="1" type="ORF">B0H17DRAFT_948712</name>
</gene>
<reference evidence="1" key="1">
    <citation type="submission" date="2023-03" db="EMBL/GenBank/DDBJ databases">
        <title>Massive genome expansion in bonnet fungi (Mycena s.s.) driven by repeated elements and novel gene families across ecological guilds.</title>
        <authorList>
            <consortium name="Lawrence Berkeley National Laboratory"/>
            <person name="Harder C.B."/>
            <person name="Miyauchi S."/>
            <person name="Viragh M."/>
            <person name="Kuo A."/>
            <person name="Thoen E."/>
            <person name="Andreopoulos B."/>
            <person name="Lu D."/>
            <person name="Skrede I."/>
            <person name="Drula E."/>
            <person name="Henrissat B."/>
            <person name="Morin E."/>
            <person name="Kohler A."/>
            <person name="Barry K."/>
            <person name="LaButti K."/>
            <person name="Morin E."/>
            <person name="Salamov A."/>
            <person name="Lipzen A."/>
            <person name="Mereny Z."/>
            <person name="Hegedus B."/>
            <person name="Baldrian P."/>
            <person name="Stursova M."/>
            <person name="Weitz H."/>
            <person name="Taylor A."/>
            <person name="Grigoriev I.V."/>
            <person name="Nagy L.G."/>
            <person name="Martin F."/>
            <person name="Kauserud H."/>
        </authorList>
    </citation>
    <scope>NUCLEOTIDE SEQUENCE</scope>
    <source>
        <strain evidence="1">CBHHK067</strain>
    </source>
</reference>
<feature type="non-terminal residue" evidence="1">
    <location>
        <position position="1"/>
    </location>
</feature>
<name>A0AAD7G9Q9_MYCRO</name>